<sequence>MKWFLLLLLFYQMGYAQQTITDYNTMEPIVTKNFEKFDKKYYDELKIKYNDVSFTIYLKDNSYLELTDSSYRLTVPNSYFTLTKGYYKNGNIKIKGSALNNNSHVNFPQLATFKTKEFQSIILNFSC</sequence>
<protein>
    <submittedName>
        <fullName evidence="1">Uncharacterized protein</fullName>
    </submittedName>
</protein>
<proteinExistence type="predicted"/>
<name>A0AAI8CJ18_9FLAO</name>
<reference evidence="1 2" key="2">
    <citation type="submission" date="2019-05" db="EMBL/GenBank/DDBJ databases">
        <authorList>
            <person name="Ravantti J.J."/>
        </authorList>
    </citation>
    <scope>NUCLEOTIDE SEQUENCE [LARGE SCALE GENOMIC DNA]</scope>
    <source>
        <strain evidence="1 2">B185</strain>
    </source>
</reference>
<gene>
    <name evidence="1" type="ORF">UN65_11880</name>
</gene>
<dbReference type="RefSeq" id="WP_138425618.1">
    <property type="nucleotide sequence ID" value="NZ_CP010992.1"/>
</dbReference>
<dbReference type="Proteomes" id="UP000304840">
    <property type="component" value="Chromosome"/>
</dbReference>
<reference evidence="2" key="1">
    <citation type="submission" date="2016-03" db="EMBL/GenBank/DDBJ databases">
        <title>Flavobacterium columnare strain B185, complete genome.</title>
        <authorList>
            <person name="Sundberg L.-R."/>
            <person name="Papponen P."/>
            <person name="Laanto E."/>
        </authorList>
    </citation>
    <scope>NUCLEOTIDE SEQUENCE [LARGE SCALE GENOMIC DNA]</scope>
    <source>
        <strain evidence="2">B185</strain>
    </source>
</reference>
<evidence type="ECO:0000313" key="2">
    <source>
        <dbReference type="Proteomes" id="UP000304840"/>
    </source>
</evidence>
<accession>A0AAI8CJ18</accession>
<dbReference type="AlphaFoldDB" id="A0AAI8CJ18"/>
<evidence type="ECO:0000313" key="1">
    <source>
        <dbReference type="EMBL" id="AMO20935.2"/>
    </source>
</evidence>
<organism evidence="1 2">
    <name type="scientific">Flavobacterium columnare</name>
    <dbReference type="NCBI Taxonomy" id="996"/>
    <lineage>
        <taxon>Bacteria</taxon>
        <taxon>Pseudomonadati</taxon>
        <taxon>Bacteroidota</taxon>
        <taxon>Flavobacteriia</taxon>
        <taxon>Flavobacteriales</taxon>
        <taxon>Flavobacteriaceae</taxon>
        <taxon>Flavobacterium</taxon>
    </lineage>
</organism>
<dbReference type="EMBL" id="CP010992">
    <property type="protein sequence ID" value="AMO20935.2"/>
    <property type="molecule type" value="Genomic_DNA"/>
</dbReference>